<accession>A0A7Y9ZAZ1</accession>
<sequence length="243" mass="26105">MAPRIGTVDAGGLMGLSGTSSWRLELNDTQLLYVALYIRDVAGIQVPVDPSVPPSLRNVAHGVAPDPHVDAAALSSQWLDWWRSLVAFEVENFAAVRAAQMSHVPAQDRMRELADAHAAVFDPPEFASLAGSPDMREVAALRFREALEWFSGRSGTPRHSRLETPATSHAVIVRAAEGVAAERGVDLDRLDAAIEVLDVSGPWVHVAAPGYVLCSAELARDDDAAEDVVRRAFTSGLDAPPRT</sequence>
<protein>
    <submittedName>
        <fullName evidence="1">Uncharacterized protein</fullName>
    </submittedName>
</protein>
<comment type="caution">
    <text evidence="1">The sequence shown here is derived from an EMBL/GenBank/DDBJ whole genome shotgun (WGS) entry which is preliminary data.</text>
</comment>
<organism evidence="1 2">
    <name type="scientific">Demequina lutea</name>
    <dbReference type="NCBI Taxonomy" id="431489"/>
    <lineage>
        <taxon>Bacteria</taxon>
        <taxon>Bacillati</taxon>
        <taxon>Actinomycetota</taxon>
        <taxon>Actinomycetes</taxon>
        <taxon>Micrococcales</taxon>
        <taxon>Demequinaceae</taxon>
        <taxon>Demequina</taxon>
    </lineage>
</organism>
<dbReference type="OrthoDB" id="4943423at2"/>
<dbReference type="EMBL" id="JACBZO010000001">
    <property type="protein sequence ID" value="NYI42067.1"/>
    <property type="molecule type" value="Genomic_DNA"/>
</dbReference>
<dbReference type="RefSeq" id="WP_152649639.1">
    <property type="nucleotide sequence ID" value="NZ_BBRC01000019.1"/>
</dbReference>
<evidence type="ECO:0000313" key="2">
    <source>
        <dbReference type="Proteomes" id="UP000547973"/>
    </source>
</evidence>
<proteinExistence type="predicted"/>
<reference evidence="1 2" key="1">
    <citation type="submission" date="2020-07" db="EMBL/GenBank/DDBJ databases">
        <title>Sequencing the genomes of 1000 actinobacteria strains.</title>
        <authorList>
            <person name="Klenk H.-P."/>
        </authorList>
    </citation>
    <scope>NUCLEOTIDE SEQUENCE [LARGE SCALE GENOMIC DNA]</scope>
    <source>
        <strain evidence="1 2">DSM 19970</strain>
    </source>
</reference>
<dbReference type="AlphaFoldDB" id="A0A7Y9ZAZ1"/>
<gene>
    <name evidence="1" type="ORF">BKA03_002186</name>
</gene>
<name>A0A7Y9ZAZ1_9MICO</name>
<evidence type="ECO:0000313" key="1">
    <source>
        <dbReference type="EMBL" id="NYI42067.1"/>
    </source>
</evidence>
<dbReference type="Proteomes" id="UP000547973">
    <property type="component" value="Unassembled WGS sequence"/>
</dbReference>
<keyword evidence="2" id="KW-1185">Reference proteome</keyword>